<accession>A0A8R1EUU0</accession>
<name>A0A8R1EUU0_CAEJA</name>
<dbReference type="Proteomes" id="UP000005237">
    <property type="component" value="Unassembled WGS sequence"/>
</dbReference>
<sequence>MSPCKEGLHGVLEPLSRLAKRKSVKDICQLWKQRKLVEEWAKLPLKHLRATTDAFLRYFQCVIEPKEGWIE</sequence>
<dbReference type="EnsemblMetazoa" id="CJA43296.1">
    <property type="protein sequence ID" value="CJA43296.1"/>
    <property type="gene ID" value="WBGene00219144"/>
</dbReference>
<evidence type="ECO:0000313" key="1">
    <source>
        <dbReference type="EnsemblMetazoa" id="CJA43296.1"/>
    </source>
</evidence>
<organism evidence="1 2">
    <name type="scientific">Caenorhabditis japonica</name>
    <dbReference type="NCBI Taxonomy" id="281687"/>
    <lineage>
        <taxon>Eukaryota</taxon>
        <taxon>Metazoa</taxon>
        <taxon>Ecdysozoa</taxon>
        <taxon>Nematoda</taxon>
        <taxon>Chromadorea</taxon>
        <taxon>Rhabditida</taxon>
        <taxon>Rhabditina</taxon>
        <taxon>Rhabditomorpha</taxon>
        <taxon>Rhabditoidea</taxon>
        <taxon>Rhabditidae</taxon>
        <taxon>Peloderinae</taxon>
        <taxon>Caenorhabditis</taxon>
    </lineage>
</organism>
<evidence type="ECO:0000313" key="2">
    <source>
        <dbReference type="Proteomes" id="UP000005237"/>
    </source>
</evidence>
<dbReference type="AlphaFoldDB" id="A0A8R1EUU0"/>
<reference evidence="1" key="2">
    <citation type="submission" date="2022-06" db="UniProtKB">
        <authorList>
            <consortium name="EnsemblMetazoa"/>
        </authorList>
    </citation>
    <scope>IDENTIFICATION</scope>
    <source>
        <strain evidence="1">DF5081</strain>
    </source>
</reference>
<protein>
    <submittedName>
        <fullName evidence="1">Uncharacterized protein</fullName>
    </submittedName>
</protein>
<proteinExistence type="predicted"/>
<reference evidence="2" key="1">
    <citation type="submission" date="2010-08" db="EMBL/GenBank/DDBJ databases">
        <authorList>
            <consortium name="Caenorhabditis japonica Sequencing Consortium"/>
            <person name="Wilson R.K."/>
        </authorList>
    </citation>
    <scope>NUCLEOTIDE SEQUENCE [LARGE SCALE GENOMIC DNA]</scope>
    <source>
        <strain evidence="2">DF5081</strain>
    </source>
</reference>
<keyword evidence="2" id="KW-1185">Reference proteome</keyword>